<evidence type="ECO:0000256" key="1">
    <source>
        <dbReference type="SAM" id="MobiDB-lite"/>
    </source>
</evidence>
<accession>M0LQS3</accession>
<evidence type="ECO:0000313" key="4">
    <source>
        <dbReference type="Proteomes" id="UP000011555"/>
    </source>
</evidence>
<proteinExistence type="predicted"/>
<dbReference type="GeneID" id="30920362"/>
<dbReference type="AlphaFoldDB" id="M0LQS3"/>
<reference evidence="2 5" key="1">
    <citation type="journal article" date="2011" name="J. Bacteriol.">
        <title>Genome sequence of Halobiforma lacisalsi AJ5, an extremely halophilic archaeon which harbors a bop gene.</title>
        <authorList>
            <person name="Jiang X."/>
            <person name="Wang S."/>
            <person name="Cheng H."/>
            <person name="Huo Y."/>
            <person name="Zhang X."/>
            <person name="Zhu X."/>
            <person name="Han X."/>
            <person name="Ni P."/>
            <person name="Wu M."/>
        </authorList>
    </citation>
    <scope>NUCLEOTIDE SEQUENCE [LARGE SCALE GENOMIC DNA]</scope>
    <source>
        <strain evidence="2 5">AJ5</strain>
    </source>
</reference>
<gene>
    <name evidence="3" type="ORF">C445_07775</name>
    <name evidence="2" type="ORF">CHINAEXTREME_04520</name>
</gene>
<sequence>MKETVDDSGDADTEYRSLTDFGAESDTGEKITLERTDDGEENREGAEYAERQEVIVRPDLKFEEVEDEGTWAAWNTNMDVATRDLRGLAYQYRYRWRVETAIRQLKQDFTGRCGSASPEVRALYFGAGQLFFNFWVALNHELPYRLDHTGIRVTGLEVLHGLREADFEAASAKRWV</sequence>
<organism evidence="3 4">
    <name type="scientific">Natronobacterium lacisalsi AJ5</name>
    <dbReference type="NCBI Taxonomy" id="358396"/>
    <lineage>
        <taxon>Archaea</taxon>
        <taxon>Methanobacteriati</taxon>
        <taxon>Methanobacteriota</taxon>
        <taxon>Stenosarchaea group</taxon>
        <taxon>Halobacteria</taxon>
        <taxon>Halobacteriales</taxon>
        <taxon>Natrialbaceae</taxon>
        <taxon>Natronobacterium</taxon>
    </lineage>
</organism>
<keyword evidence="4" id="KW-1185">Reference proteome</keyword>
<evidence type="ECO:0000313" key="3">
    <source>
        <dbReference type="EMBL" id="EMA34799.1"/>
    </source>
</evidence>
<dbReference type="Proteomes" id="UP000011555">
    <property type="component" value="Unassembled WGS sequence"/>
</dbReference>
<dbReference type="EMBL" id="CP019285">
    <property type="protein sequence ID" value="APW97077.1"/>
    <property type="molecule type" value="Genomic_DNA"/>
</dbReference>
<protein>
    <submittedName>
        <fullName evidence="3">Uncharacterized protein</fullName>
    </submittedName>
</protein>
<evidence type="ECO:0000313" key="5">
    <source>
        <dbReference type="Proteomes" id="UP000186547"/>
    </source>
</evidence>
<dbReference type="EMBL" id="AOLZ01000031">
    <property type="protein sequence ID" value="EMA34799.1"/>
    <property type="molecule type" value="Genomic_DNA"/>
</dbReference>
<dbReference type="Proteomes" id="UP000186547">
    <property type="component" value="Chromosome"/>
</dbReference>
<evidence type="ECO:0000313" key="2">
    <source>
        <dbReference type="EMBL" id="APW97077.1"/>
    </source>
</evidence>
<dbReference type="RefSeq" id="WP_007141281.1">
    <property type="nucleotide sequence ID" value="NZ_AOLZ01000031.1"/>
</dbReference>
<feature type="compositionally biased region" description="Acidic residues" evidence="1">
    <location>
        <begin position="1"/>
        <end position="12"/>
    </location>
</feature>
<name>M0LQS3_NATLA</name>
<feature type="compositionally biased region" description="Basic and acidic residues" evidence="1">
    <location>
        <begin position="27"/>
        <end position="46"/>
    </location>
</feature>
<dbReference type="KEGG" id="hlc:CHINAEXTREME04520"/>
<dbReference type="STRING" id="358396.CHINAEXTREME_04520"/>
<feature type="region of interest" description="Disordered" evidence="1">
    <location>
        <begin position="1"/>
        <end position="46"/>
    </location>
</feature>
<reference evidence="3 4" key="2">
    <citation type="journal article" date="2014" name="PLoS Genet.">
        <title>Phylogenetically driven sequencing of extremely halophilic archaea reveals strategies for static and dynamic osmo-response.</title>
        <authorList>
            <person name="Becker E.A."/>
            <person name="Seitzer P.M."/>
            <person name="Tritt A."/>
            <person name="Larsen D."/>
            <person name="Krusor M."/>
            <person name="Yao A.I."/>
            <person name="Wu D."/>
            <person name="Madern D."/>
            <person name="Eisen J.A."/>
            <person name="Darling A.E."/>
            <person name="Facciotti M.T."/>
        </authorList>
    </citation>
    <scope>NUCLEOTIDE SEQUENCE [LARGE SCALE GENOMIC DNA]</scope>
    <source>
        <strain evidence="3 4">AJ5</strain>
    </source>
</reference>
<reference evidence="2" key="3">
    <citation type="submission" date="2017-01" db="EMBL/GenBank/DDBJ databases">
        <authorList>
            <person name="Mah S.A."/>
            <person name="Swanson W.J."/>
            <person name="Moy G.W."/>
            <person name="Vacquier V.D."/>
        </authorList>
    </citation>
    <scope>NUCLEOTIDE SEQUENCE</scope>
    <source>
        <strain evidence="2">AJ5</strain>
    </source>
</reference>